<dbReference type="GO" id="GO:0016787">
    <property type="term" value="F:hydrolase activity"/>
    <property type="evidence" value="ECO:0007669"/>
    <property type="project" value="UniProtKB-KW"/>
</dbReference>
<evidence type="ECO:0000313" key="4">
    <source>
        <dbReference type="Proteomes" id="UP000437709"/>
    </source>
</evidence>
<evidence type="ECO:0000256" key="1">
    <source>
        <dbReference type="SAM" id="MobiDB-lite"/>
    </source>
</evidence>
<comment type="caution">
    <text evidence="3">The sequence shown here is derived from an EMBL/GenBank/DDBJ whole genome shotgun (WGS) entry which is preliminary data.</text>
</comment>
<dbReference type="PANTHER" id="PTHR43283">
    <property type="entry name" value="BETA-LACTAMASE-RELATED"/>
    <property type="match status" value="1"/>
</dbReference>
<dbReference type="OrthoDB" id="9773047at2"/>
<reference evidence="3 4" key="1">
    <citation type="submission" date="2019-10" db="EMBL/GenBank/DDBJ databases">
        <title>Georgenia wutianyii sp. nov. and Georgenia yuyongxinii sp. nov. isolated from plateau pika (Ochotona curzoniae) in the Qinghai-Tibet plateau of China.</title>
        <authorList>
            <person name="Tian Z."/>
        </authorList>
    </citation>
    <scope>NUCLEOTIDE SEQUENCE [LARGE SCALE GENOMIC DNA]</scope>
    <source>
        <strain evidence="3 4">JCM 19765</strain>
    </source>
</reference>
<feature type="region of interest" description="Disordered" evidence="1">
    <location>
        <begin position="303"/>
        <end position="330"/>
    </location>
</feature>
<accession>A0A6N7EBQ3</accession>
<evidence type="ECO:0000259" key="2">
    <source>
        <dbReference type="Pfam" id="PF00144"/>
    </source>
</evidence>
<dbReference type="InterPro" id="IPR050789">
    <property type="entry name" value="Diverse_Enzym_Activities"/>
</dbReference>
<keyword evidence="4" id="KW-1185">Reference proteome</keyword>
<evidence type="ECO:0000313" key="3">
    <source>
        <dbReference type="EMBL" id="MPV35842.1"/>
    </source>
</evidence>
<protein>
    <submittedName>
        <fullName evidence="3">Serine hydrolase</fullName>
    </submittedName>
</protein>
<dbReference type="Proteomes" id="UP000437709">
    <property type="component" value="Unassembled WGS sequence"/>
</dbReference>
<dbReference type="SUPFAM" id="SSF56601">
    <property type="entry name" value="beta-lactamase/transpeptidase-like"/>
    <property type="match status" value="1"/>
</dbReference>
<feature type="domain" description="Beta-lactamase-related" evidence="2">
    <location>
        <begin position="32"/>
        <end position="282"/>
    </location>
</feature>
<dbReference type="AlphaFoldDB" id="A0A6N7EBQ3"/>
<keyword evidence="3" id="KW-0378">Hydrolase</keyword>
<dbReference type="EMBL" id="WHPC01000004">
    <property type="protein sequence ID" value="MPV35842.1"/>
    <property type="molecule type" value="Genomic_DNA"/>
</dbReference>
<dbReference type="Pfam" id="PF00144">
    <property type="entry name" value="Beta-lactamase"/>
    <property type="match status" value="1"/>
</dbReference>
<name>A0A6N7EBQ3_9MICO</name>
<dbReference type="Gene3D" id="3.40.710.10">
    <property type="entry name" value="DD-peptidase/beta-lactamase superfamily"/>
    <property type="match status" value="1"/>
</dbReference>
<dbReference type="RefSeq" id="WP_152194043.1">
    <property type="nucleotide sequence ID" value="NZ_VUKD01000001.1"/>
</dbReference>
<dbReference type="InterPro" id="IPR001466">
    <property type="entry name" value="Beta-lactam-related"/>
</dbReference>
<proteinExistence type="predicted"/>
<dbReference type="PANTHER" id="PTHR43283:SF7">
    <property type="entry name" value="BETA-LACTAMASE-RELATED DOMAIN-CONTAINING PROTEIN"/>
    <property type="match status" value="1"/>
</dbReference>
<feature type="compositionally biased region" description="Basic residues" evidence="1">
    <location>
        <begin position="319"/>
        <end position="330"/>
    </location>
</feature>
<organism evidence="3 4">
    <name type="scientific">Georgenia subflava</name>
    <dbReference type="NCBI Taxonomy" id="1622177"/>
    <lineage>
        <taxon>Bacteria</taxon>
        <taxon>Bacillati</taxon>
        <taxon>Actinomycetota</taxon>
        <taxon>Actinomycetes</taxon>
        <taxon>Micrococcales</taxon>
        <taxon>Bogoriellaceae</taxon>
        <taxon>Georgenia</taxon>
    </lineage>
</organism>
<dbReference type="InterPro" id="IPR012338">
    <property type="entry name" value="Beta-lactam/transpept-like"/>
</dbReference>
<sequence length="330" mass="35783">MDVPVELATERMLTELRDDPRFRHMAHVLVRTGGHDVADVHLRGPERLDLFSVTKTVVVLLLGIAVEDGLLGIDDPVAEHLPFRPPPTISGQTVRHLAAMTRGARTDGPWDLDAVAGSGRSWGRAFVEAPTVAAPGTTFRYDNGGSHLLATVLDQVTGGLGEFAGKRLFGPLGVVDWDWRTDPDGVPVGAGHLCLTARAVADVGGLFLDGGAAEGRQLVPRRWLAAMRTPTGHHGGPENRDYGLGLWVEDHETAFGAGWGGQLMLVRRRDRLVVVVQTDTGFRPGPPPSDELPGDWAQPLELVRRHLLQARRPPAHPSRSQRGRSSQSHR</sequence>
<gene>
    <name evidence="3" type="ORF">GB881_02040</name>
</gene>